<feature type="signal peptide" evidence="6">
    <location>
        <begin position="1"/>
        <end position="24"/>
    </location>
</feature>
<keyword evidence="1" id="KW-0813">Transport</keyword>
<feature type="chain" id="PRO_5032815261" evidence="6">
    <location>
        <begin position="25"/>
        <end position="1033"/>
    </location>
</feature>
<keyword evidence="3" id="KW-0479">Metal-binding</keyword>
<organism evidence="9">
    <name type="scientific">Ignavibacterium album</name>
    <dbReference type="NCBI Taxonomy" id="591197"/>
    <lineage>
        <taxon>Bacteria</taxon>
        <taxon>Pseudomonadati</taxon>
        <taxon>Ignavibacteriota</taxon>
        <taxon>Ignavibacteria</taxon>
        <taxon>Ignavibacteriales</taxon>
        <taxon>Ignavibacteriaceae</taxon>
        <taxon>Ignavibacterium</taxon>
    </lineage>
</organism>
<gene>
    <name evidence="9" type="ORF">ENS56_11750</name>
</gene>
<accession>A0A832DIP1</accession>
<feature type="domain" description="Secretion system C-terminal sorting" evidence="8">
    <location>
        <begin position="955"/>
        <end position="1031"/>
    </location>
</feature>
<dbReference type="NCBIfam" id="TIGR04183">
    <property type="entry name" value="Por_Secre_tail"/>
    <property type="match status" value="1"/>
</dbReference>
<feature type="domain" description="Cytochrome c-552/DMSO reductase-like haem-binding" evidence="7">
    <location>
        <begin position="592"/>
        <end position="832"/>
    </location>
</feature>
<keyword evidence="5" id="KW-0408">Iron</keyword>
<evidence type="ECO:0000256" key="2">
    <source>
        <dbReference type="ARBA" id="ARBA00022617"/>
    </source>
</evidence>
<dbReference type="SUPFAM" id="SSF49344">
    <property type="entry name" value="CBD9-like"/>
    <property type="match status" value="1"/>
</dbReference>
<dbReference type="InterPro" id="IPR013783">
    <property type="entry name" value="Ig-like_fold"/>
</dbReference>
<evidence type="ECO:0000259" key="8">
    <source>
        <dbReference type="Pfam" id="PF18962"/>
    </source>
</evidence>
<evidence type="ECO:0000313" key="9">
    <source>
        <dbReference type="EMBL" id="HGT48703.1"/>
    </source>
</evidence>
<dbReference type="Pfam" id="PF18962">
    <property type="entry name" value="Por_Secre_tail"/>
    <property type="match status" value="1"/>
</dbReference>
<dbReference type="GO" id="GO:0020037">
    <property type="term" value="F:heme binding"/>
    <property type="evidence" value="ECO:0007669"/>
    <property type="project" value="InterPro"/>
</dbReference>
<dbReference type="Pfam" id="PF09459">
    <property type="entry name" value="EB_dh"/>
    <property type="match status" value="1"/>
</dbReference>
<keyword evidence="4" id="KW-0249">Electron transport</keyword>
<dbReference type="EMBL" id="DSVI01000019">
    <property type="protein sequence ID" value="HGT48703.1"/>
    <property type="molecule type" value="Genomic_DNA"/>
</dbReference>
<keyword evidence="2" id="KW-0349">Heme</keyword>
<dbReference type="Gene3D" id="2.60.40.10">
    <property type="entry name" value="Immunoglobulins"/>
    <property type="match status" value="1"/>
</dbReference>
<comment type="caution">
    <text evidence="9">The sequence shown here is derived from an EMBL/GenBank/DDBJ whole genome shotgun (WGS) entry which is preliminary data.</text>
</comment>
<dbReference type="Gene3D" id="2.60.40.4070">
    <property type="match status" value="1"/>
</dbReference>
<evidence type="ECO:0000256" key="4">
    <source>
        <dbReference type="ARBA" id="ARBA00022982"/>
    </source>
</evidence>
<protein>
    <submittedName>
        <fullName evidence="9">T9SS type A sorting domain-containing protein</fullName>
    </submittedName>
</protein>
<evidence type="ECO:0000259" key="7">
    <source>
        <dbReference type="Pfam" id="PF09459"/>
    </source>
</evidence>
<dbReference type="Gene3D" id="2.60.40.1190">
    <property type="match status" value="1"/>
</dbReference>
<dbReference type="SUPFAM" id="SSF48695">
    <property type="entry name" value="Multiheme cytochromes"/>
    <property type="match status" value="1"/>
</dbReference>
<evidence type="ECO:0000256" key="3">
    <source>
        <dbReference type="ARBA" id="ARBA00022723"/>
    </source>
</evidence>
<evidence type="ECO:0000256" key="5">
    <source>
        <dbReference type="ARBA" id="ARBA00023004"/>
    </source>
</evidence>
<reference evidence="9" key="1">
    <citation type="journal article" date="2020" name="mSystems">
        <title>Genome- and Community-Level Interaction Insights into Carbon Utilization and Element Cycling Functions of Hydrothermarchaeota in Hydrothermal Sediment.</title>
        <authorList>
            <person name="Zhou Z."/>
            <person name="Liu Y."/>
            <person name="Xu W."/>
            <person name="Pan J."/>
            <person name="Luo Z.H."/>
            <person name="Li M."/>
        </authorList>
    </citation>
    <scope>NUCLEOTIDE SEQUENCE [LARGE SCALE GENOMIC DNA]</scope>
    <source>
        <strain evidence="9">SpSt-500</strain>
    </source>
</reference>
<proteinExistence type="predicted"/>
<dbReference type="InterPro" id="IPR019020">
    <property type="entry name" value="Cyt-c552/DMSO_Rdtase_haem-bd"/>
</dbReference>
<dbReference type="AlphaFoldDB" id="A0A832DIP1"/>
<evidence type="ECO:0000256" key="1">
    <source>
        <dbReference type="ARBA" id="ARBA00022448"/>
    </source>
</evidence>
<sequence>MKKKILLSIVALSALFITFQLINASVEANSAMQLKFEQMHNVGMIKTPSSIAVVAGDSVYLKDIELKGTWKIPESGSAPLPFEAYQWFTDPSGDSPFKLLNWNGIVFDTTWTKTIIRADSVRFQVPNRSLKAVRSTTAWTITGGSAATQGWMDTTGTYYVDVYAVRNTGDTLIKTYTIEGFFGGLREIPEIEYEVKFGVTGWANDSSLNYPQYVIAGETSMKIKFKNGPAGFAFPLLSGMDSLRFVWRNPSITFNSQTVAIAFAAQNTTGLQLQAQVANVPTSGYFSAGDTIQININTLSDSGLILDWQTQAQTLGIQKLELVISGPKRDYMRIMGLQNIVNNYIVQTYPTAPWSGLPSGTAFSNPIRVIIPADSLTKFGNGTYTAYISAKRIYGATIEKSYRVDFQIGTTTVDPVPMSSAIAGSSCATCHGVNGPVKHHGSAGVEDCLPCHTDNMSKPLYRLYHIKHFKSTSYSASLGTCTPCHLNDSHNKFTSDANEVCQSCHVKVPYLSSAHQTAIPLYATSGLSCATANCHSGGGLGVFQTIAVTHAALETKYPGGNITAKKTDTPIIIDGNPEGLWNFADSIVTVSGIKLKFLYDDSTLYAYATWLDGHREYPTGVVPPSKSEFRKRWTFDGTNWTQSGDEDRLSFVWQINDGYNAACFRTCHNEKTVHATLNNRMDVWHWKAQRTNPIGYLDDQYWDNTGRKNDAVLSGSFGVDNISGTLPLSQGPDVPSNLAPWLLQSTAIPFVNTGWVAGDKIPGYILNDSPNPIIGSRSDVIAKAVFNQTTGYWTLEMKRALNTGNTDDFVADLNNGNYFSIARFDNVGSDHARQGLDIGIYHLIYSPVVIPVELVSFNANVNLNTVQLKWKTATEKNNKGFKIERKLNSNWEEIGFVEGKGNSTVPTEYSYTDKITVAGTYKYRLCQIDFDGKETFSKEVEVFTQPTEFSLSQNYPNPFNPVTNIDYTVSTKEQVSIQIYNITGEVVTTLVNETKDPGFYTVKFNASGLSSGIYFYRMSAGKFVSIKKLVVMK</sequence>
<evidence type="ECO:0000256" key="6">
    <source>
        <dbReference type="SAM" id="SignalP"/>
    </source>
</evidence>
<dbReference type="InterPro" id="IPR026444">
    <property type="entry name" value="Secre_tail"/>
</dbReference>
<dbReference type="InterPro" id="IPR036280">
    <property type="entry name" value="Multihaem_cyt_sf"/>
</dbReference>
<dbReference type="GO" id="GO:0046872">
    <property type="term" value="F:metal ion binding"/>
    <property type="evidence" value="ECO:0007669"/>
    <property type="project" value="UniProtKB-KW"/>
</dbReference>
<name>A0A832DIP1_9BACT</name>
<keyword evidence="6" id="KW-0732">Signal</keyword>